<reference evidence="2 3" key="1">
    <citation type="journal article" date="2023" name="Nucleic Acids Res.">
        <title>The hologenome of Daphnia magna reveals possible DNA methylation and microbiome-mediated evolution of the host genome.</title>
        <authorList>
            <person name="Chaturvedi A."/>
            <person name="Li X."/>
            <person name="Dhandapani V."/>
            <person name="Marshall H."/>
            <person name="Kissane S."/>
            <person name="Cuenca-Cambronero M."/>
            <person name="Asole G."/>
            <person name="Calvet F."/>
            <person name="Ruiz-Romero M."/>
            <person name="Marangio P."/>
            <person name="Guigo R."/>
            <person name="Rago D."/>
            <person name="Mirbahai L."/>
            <person name="Eastwood N."/>
            <person name="Colbourne J.K."/>
            <person name="Zhou J."/>
            <person name="Mallon E."/>
            <person name="Orsini L."/>
        </authorList>
    </citation>
    <scope>NUCLEOTIDE SEQUENCE [LARGE SCALE GENOMIC DNA]</scope>
    <source>
        <strain evidence="2">LRV0_1</strain>
    </source>
</reference>
<protein>
    <submittedName>
        <fullName evidence="2">Uncharacterized protein</fullName>
    </submittedName>
</protein>
<feature type="region of interest" description="Disordered" evidence="1">
    <location>
        <begin position="1"/>
        <end position="32"/>
    </location>
</feature>
<evidence type="ECO:0000256" key="1">
    <source>
        <dbReference type="SAM" id="MobiDB-lite"/>
    </source>
</evidence>
<comment type="caution">
    <text evidence="2">The sequence shown here is derived from an EMBL/GenBank/DDBJ whole genome shotgun (WGS) entry which is preliminary data.</text>
</comment>
<organism evidence="2 3">
    <name type="scientific">Daphnia magna</name>
    <dbReference type="NCBI Taxonomy" id="35525"/>
    <lineage>
        <taxon>Eukaryota</taxon>
        <taxon>Metazoa</taxon>
        <taxon>Ecdysozoa</taxon>
        <taxon>Arthropoda</taxon>
        <taxon>Crustacea</taxon>
        <taxon>Branchiopoda</taxon>
        <taxon>Diplostraca</taxon>
        <taxon>Cladocera</taxon>
        <taxon>Anomopoda</taxon>
        <taxon>Daphniidae</taxon>
        <taxon>Daphnia</taxon>
    </lineage>
</organism>
<gene>
    <name evidence="2" type="ORF">OUZ56_016997</name>
</gene>
<dbReference type="EMBL" id="JAOYFB010000038">
    <property type="protein sequence ID" value="KAK4027856.1"/>
    <property type="molecule type" value="Genomic_DNA"/>
</dbReference>
<accession>A0ABR0ARW1</accession>
<feature type="compositionally biased region" description="Basic and acidic residues" evidence="1">
    <location>
        <begin position="8"/>
        <end position="27"/>
    </location>
</feature>
<sequence>MGNPDALLNDRDGAGRRQLVDSHKESEDSVDEDNNVKIERFFEVQNANFLQRKANRRELERVQFAAQHSTITDLLTQMILDTSLQTVDRM</sequence>
<evidence type="ECO:0000313" key="3">
    <source>
        <dbReference type="Proteomes" id="UP001234178"/>
    </source>
</evidence>
<evidence type="ECO:0000313" key="2">
    <source>
        <dbReference type="EMBL" id="KAK4027856.1"/>
    </source>
</evidence>
<keyword evidence="3" id="KW-1185">Reference proteome</keyword>
<name>A0ABR0ARW1_9CRUS</name>
<dbReference type="Proteomes" id="UP001234178">
    <property type="component" value="Unassembled WGS sequence"/>
</dbReference>
<proteinExistence type="predicted"/>